<keyword evidence="8 12" id="KW-0238">DNA-binding</keyword>
<dbReference type="AlphaFoldDB" id="A0A5E4NIB2"/>
<dbReference type="PANTHER" id="PTHR46600:SF1">
    <property type="entry name" value="THAP DOMAIN-CONTAINING PROTEIN 1"/>
    <property type="match status" value="1"/>
</dbReference>
<evidence type="ECO:0000256" key="10">
    <source>
        <dbReference type="ARBA" id="ARBA00023242"/>
    </source>
</evidence>
<organism evidence="14 15">
    <name type="scientific">Cinara cedri</name>
    <dbReference type="NCBI Taxonomy" id="506608"/>
    <lineage>
        <taxon>Eukaryota</taxon>
        <taxon>Metazoa</taxon>
        <taxon>Ecdysozoa</taxon>
        <taxon>Arthropoda</taxon>
        <taxon>Hexapoda</taxon>
        <taxon>Insecta</taxon>
        <taxon>Pterygota</taxon>
        <taxon>Neoptera</taxon>
        <taxon>Paraneoptera</taxon>
        <taxon>Hemiptera</taxon>
        <taxon>Sternorrhyncha</taxon>
        <taxon>Aphidomorpha</taxon>
        <taxon>Aphidoidea</taxon>
        <taxon>Aphididae</taxon>
        <taxon>Lachninae</taxon>
        <taxon>Cinara</taxon>
    </lineage>
</organism>
<dbReference type="InterPro" id="IPR026516">
    <property type="entry name" value="THAP1/10"/>
</dbReference>
<evidence type="ECO:0000259" key="13">
    <source>
        <dbReference type="PROSITE" id="PS50950"/>
    </source>
</evidence>
<dbReference type="EMBL" id="CABPRJ010002369">
    <property type="protein sequence ID" value="VVC43409.1"/>
    <property type="molecule type" value="Genomic_DNA"/>
</dbReference>
<dbReference type="SUPFAM" id="SSF57716">
    <property type="entry name" value="Glucocorticoid receptor-like (DNA-binding domain)"/>
    <property type="match status" value="1"/>
</dbReference>
<accession>A0A5E4NIB2</accession>
<dbReference type="PROSITE" id="PS50950">
    <property type="entry name" value="ZF_THAP"/>
    <property type="match status" value="1"/>
</dbReference>
<keyword evidence="15" id="KW-1185">Reference proteome</keyword>
<reference evidence="14 15" key="1">
    <citation type="submission" date="2019-08" db="EMBL/GenBank/DDBJ databases">
        <authorList>
            <person name="Alioto T."/>
            <person name="Alioto T."/>
            <person name="Gomez Garrido J."/>
        </authorList>
    </citation>
    <scope>NUCLEOTIDE SEQUENCE [LARGE SCALE GENOMIC DNA]</scope>
</reference>
<keyword evidence="10" id="KW-0539">Nucleus</keyword>
<dbReference type="GO" id="GO:0008270">
    <property type="term" value="F:zinc ion binding"/>
    <property type="evidence" value="ECO:0007669"/>
    <property type="project" value="UniProtKB-KW"/>
</dbReference>
<keyword evidence="9" id="KW-0804">Transcription</keyword>
<dbReference type="InterPro" id="IPR038441">
    <property type="entry name" value="THAP_Znf_sf"/>
</dbReference>
<evidence type="ECO:0000256" key="3">
    <source>
        <dbReference type="ARBA" id="ARBA00022723"/>
    </source>
</evidence>
<evidence type="ECO:0000256" key="6">
    <source>
        <dbReference type="ARBA" id="ARBA00023015"/>
    </source>
</evidence>
<dbReference type="SMART" id="SM00692">
    <property type="entry name" value="DM3"/>
    <property type="match status" value="1"/>
</dbReference>
<evidence type="ECO:0000256" key="5">
    <source>
        <dbReference type="ARBA" id="ARBA00022833"/>
    </source>
</evidence>
<proteinExistence type="inferred from homology"/>
<keyword evidence="3" id="KW-0479">Metal-binding</keyword>
<dbReference type="GO" id="GO:0005654">
    <property type="term" value="C:nucleoplasm"/>
    <property type="evidence" value="ECO:0007669"/>
    <property type="project" value="UniProtKB-SubCell"/>
</dbReference>
<dbReference type="Pfam" id="PF05485">
    <property type="entry name" value="THAP"/>
    <property type="match status" value="1"/>
</dbReference>
<feature type="domain" description="THAP-type" evidence="13">
    <location>
        <begin position="1"/>
        <end position="75"/>
    </location>
</feature>
<dbReference type="GO" id="GO:0043565">
    <property type="term" value="F:sequence-specific DNA binding"/>
    <property type="evidence" value="ECO:0007669"/>
    <property type="project" value="InterPro"/>
</dbReference>
<keyword evidence="5" id="KW-0862">Zinc</keyword>
<evidence type="ECO:0000256" key="8">
    <source>
        <dbReference type="ARBA" id="ARBA00023125"/>
    </source>
</evidence>
<evidence type="ECO:0000256" key="9">
    <source>
        <dbReference type="ARBA" id="ARBA00023163"/>
    </source>
</evidence>
<evidence type="ECO:0000313" key="14">
    <source>
        <dbReference type="EMBL" id="VVC43409.1"/>
    </source>
</evidence>
<gene>
    <name evidence="14" type="ORF">CINCED_3A009595</name>
</gene>
<name>A0A5E4NIB2_9HEMI</name>
<dbReference type="OrthoDB" id="6780995at2759"/>
<comment type="similarity">
    <text evidence="2">Belongs to the THAP1 family.</text>
</comment>
<evidence type="ECO:0000313" key="15">
    <source>
        <dbReference type="Proteomes" id="UP000325440"/>
    </source>
</evidence>
<evidence type="ECO:0000256" key="1">
    <source>
        <dbReference type="ARBA" id="ARBA00004642"/>
    </source>
</evidence>
<keyword evidence="6" id="KW-0805">Transcription regulation</keyword>
<keyword evidence="4 12" id="KW-0863">Zinc-finger</keyword>
<sequence>MVRTCVVCRKSNFNEDVSFHMFPLNEKRKQKWMIALGLKSTAKYQYICSKHFTKDSFRFSNKKKLLHPKAIPKLTAAEYETSLLLNNIDDPCSRNKFHTISTMSNDESEIVIKEHFSPSKLLVQPNNSNDESEIFIKEHLSPSKFLVQPNSSNDESEIIKEHFFPSKFLVQPNSSNDESEIVVDEPCFSVYCQDLNETGNNYF</sequence>
<evidence type="ECO:0000256" key="11">
    <source>
        <dbReference type="ARBA" id="ARBA00023306"/>
    </source>
</evidence>
<dbReference type="Gene3D" id="6.20.210.20">
    <property type="entry name" value="THAP domain"/>
    <property type="match status" value="1"/>
</dbReference>
<keyword evidence="7" id="KW-0175">Coiled coil</keyword>
<protein>
    <submittedName>
        <fullName evidence="14">Zinc finger, C2CH-type</fullName>
    </submittedName>
</protein>
<dbReference type="InterPro" id="IPR006612">
    <property type="entry name" value="THAP_Znf"/>
</dbReference>
<keyword evidence="11" id="KW-0131">Cell cycle</keyword>
<dbReference type="SMART" id="SM00980">
    <property type="entry name" value="THAP"/>
    <property type="match status" value="1"/>
</dbReference>
<dbReference type="PANTHER" id="PTHR46600">
    <property type="entry name" value="THAP DOMAIN-CONTAINING"/>
    <property type="match status" value="1"/>
</dbReference>
<evidence type="ECO:0000256" key="7">
    <source>
        <dbReference type="ARBA" id="ARBA00023054"/>
    </source>
</evidence>
<evidence type="ECO:0000256" key="2">
    <source>
        <dbReference type="ARBA" id="ARBA00006177"/>
    </source>
</evidence>
<comment type="subcellular location">
    <subcellularLocation>
        <location evidence="1">Nucleus</location>
        <location evidence="1">Nucleoplasm</location>
    </subcellularLocation>
</comment>
<evidence type="ECO:0000256" key="4">
    <source>
        <dbReference type="ARBA" id="ARBA00022771"/>
    </source>
</evidence>
<dbReference type="Proteomes" id="UP000325440">
    <property type="component" value="Unassembled WGS sequence"/>
</dbReference>
<evidence type="ECO:0000256" key="12">
    <source>
        <dbReference type="PROSITE-ProRule" id="PRU00309"/>
    </source>
</evidence>